<feature type="compositionally biased region" description="Basic and acidic residues" evidence="1">
    <location>
        <begin position="39"/>
        <end position="51"/>
    </location>
</feature>
<dbReference type="Proteomes" id="UP001595821">
    <property type="component" value="Unassembled WGS sequence"/>
</dbReference>
<feature type="region of interest" description="Disordered" evidence="1">
    <location>
        <begin position="32"/>
        <end position="51"/>
    </location>
</feature>
<reference evidence="2 3" key="1">
    <citation type="journal article" date="2014" name="Int. J. Syst. Evol. Microbiol.">
        <title>Complete genome sequence of Corynebacterium casei LMG S-19264T (=DSM 44701T), isolated from a smear-ripened cheese.</title>
        <authorList>
            <consortium name="US DOE Joint Genome Institute (JGI-PGF)"/>
            <person name="Walter F."/>
            <person name="Albersmeier A."/>
            <person name="Kalinowski J."/>
            <person name="Ruckert C."/>
        </authorList>
    </citation>
    <scope>NUCLEOTIDE SEQUENCE [LARGE SCALE GENOMIC DNA]</scope>
    <source>
        <strain evidence="2 3">IBRC-M 10912</strain>
    </source>
</reference>
<protein>
    <submittedName>
        <fullName evidence="2">Uncharacterized protein</fullName>
    </submittedName>
</protein>
<comment type="caution">
    <text evidence="2">The sequence shown here is derived from an EMBL/GenBank/DDBJ whole genome shotgun (WGS) entry which is preliminary data.</text>
</comment>
<gene>
    <name evidence="2" type="ORF">ACFOZ7_14530</name>
</gene>
<dbReference type="AlphaFoldDB" id="A0ABD5P245"/>
<sequence length="51" mass="5540">MLGQRLPVSSPKIDPLVRAAVDVQATRCRGSLVQSTRPLRRDEEPAGNRAA</sequence>
<dbReference type="RefSeq" id="WP_246971905.1">
    <property type="nucleotide sequence ID" value="NZ_CP095397.1"/>
</dbReference>
<evidence type="ECO:0000313" key="3">
    <source>
        <dbReference type="Proteomes" id="UP001595821"/>
    </source>
</evidence>
<evidence type="ECO:0000313" key="2">
    <source>
        <dbReference type="EMBL" id="MFC4248135.1"/>
    </source>
</evidence>
<proteinExistence type="predicted"/>
<organism evidence="2 3">
    <name type="scientific">Natribaculum luteum</name>
    <dbReference type="NCBI Taxonomy" id="1586232"/>
    <lineage>
        <taxon>Archaea</taxon>
        <taxon>Methanobacteriati</taxon>
        <taxon>Methanobacteriota</taxon>
        <taxon>Stenosarchaea group</taxon>
        <taxon>Halobacteria</taxon>
        <taxon>Halobacteriales</taxon>
        <taxon>Natrialbaceae</taxon>
        <taxon>Natribaculum</taxon>
    </lineage>
</organism>
<evidence type="ECO:0000256" key="1">
    <source>
        <dbReference type="SAM" id="MobiDB-lite"/>
    </source>
</evidence>
<dbReference type="GeneID" id="71852675"/>
<accession>A0ABD5P245</accession>
<name>A0ABD5P245_9EURY</name>
<dbReference type="EMBL" id="JBHSDJ010000115">
    <property type="protein sequence ID" value="MFC4248135.1"/>
    <property type="molecule type" value="Genomic_DNA"/>
</dbReference>